<evidence type="ECO:0000259" key="2">
    <source>
        <dbReference type="Pfam" id="PF15608"/>
    </source>
</evidence>
<dbReference type="Pfam" id="PF11202">
    <property type="entry name" value="StiP"/>
    <property type="match status" value="1"/>
</dbReference>
<dbReference type="EMBL" id="PGFZ01000001">
    <property type="protein sequence ID" value="POZ54046.1"/>
    <property type="molecule type" value="Genomic_DNA"/>
</dbReference>
<accession>A0A2S5CTD7</accession>
<feature type="domain" description="Cysteine protease StiP N-terminal" evidence="1">
    <location>
        <begin position="6"/>
        <end position="253"/>
    </location>
</feature>
<reference evidence="3 4" key="1">
    <citation type="submission" date="2017-11" db="EMBL/GenBank/DDBJ databases">
        <title>Draft Genome Sequence of Methylobacter psychrotolerans Sph1T, an Obligate Methanotroph from Low-Temperature Environments.</title>
        <authorList>
            <person name="Oshkin I.Y."/>
            <person name="Miroshnikov K."/>
            <person name="Belova S.E."/>
            <person name="Korzhenkov A."/>
            <person name="Toshchakov S.V."/>
            <person name="Dedysh S.N."/>
        </authorList>
    </citation>
    <scope>NUCLEOTIDE SEQUENCE [LARGE SCALE GENOMIC DNA]</scope>
    <source>
        <strain evidence="3 4">Sph1</strain>
    </source>
</reference>
<dbReference type="EC" id="3.4.22.-" evidence="3"/>
<comment type="caution">
    <text evidence="3">The sequence shown here is derived from an EMBL/GenBank/DDBJ whole genome shotgun (WGS) entry which is preliminary data.</text>
</comment>
<protein>
    <submittedName>
        <fullName evidence="3">Cysteine protease StiP</fullName>
        <ecNumber evidence="3">3.4.22.-</ecNumber>
    </submittedName>
</protein>
<proteinExistence type="predicted"/>
<dbReference type="InterPro" id="IPR048336">
    <property type="entry name" value="StiP-like"/>
</dbReference>
<keyword evidence="3" id="KW-0378">Hydrolase</keyword>
<dbReference type="PIRSF" id="PIRSF020979">
    <property type="entry name" value="UCP020979"/>
    <property type="match status" value="1"/>
</dbReference>
<gene>
    <name evidence="3" type="primary">stiP</name>
    <name evidence="3" type="ORF">AADEFJLK_01089</name>
</gene>
<keyword evidence="3" id="KW-0645">Protease</keyword>
<feature type="domain" description="PELOTA RNA-binding" evidence="2">
    <location>
        <begin position="281"/>
        <end position="358"/>
    </location>
</feature>
<organism evidence="3 4">
    <name type="scientific">Methylovulum psychrotolerans</name>
    <dbReference type="NCBI Taxonomy" id="1704499"/>
    <lineage>
        <taxon>Bacteria</taxon>
        <taxon>Pseudomonadati</taxon>
        <taxon>Pseudomonadota</taxon>
        <taxon>Gammaproteobacteria</taxon>
        <taxon>Methylococcales</taxon>
        <taxon>Methylococcaceae</taxon>
        <taxon>Methylovulum</taxon>
    </lineage>
</organism>
<dbReference type="GO" id="GO:0006508">
    <property type="term" value="P:proteolysis"/>
    <property type="evidence" value="ECO:0007669"/>
    <property type="project" value="UniProtKB-KW"/>
</dbReference>
<evidence type="ECO:0000259" key="1">
    <source>
        <dbReference type="Pfam" id="PF11202"/>
    </source>
</evidence>
<dbReference type="Proteomes" id="UP000237423">
    <property type="component" value="Unassembled WGS sequence"/>
</dbReference>
<dbReference type="AlphaFoldDB" id="A0A2S5CTD7"/>
<dbReference type="InterPro" id="IPR011215">
    <property type="entry name" value="StiP_N"/>
</dbReference>
<evidence type="ECO:0000313" key="4">
    <source>
        <dbReference type="Proteomes" id="UP000237423"/>
    </source>
</evidence>
<dbReference type="InterPro" id="IPR028157">
    <property type="entry name" value="PELOTA_dom"/>
</dbReference>
<dbReference type="Pfam" id="PF15608">
    <property type="entry name" value="PELOTA_1"/>
    <property type="match status" value="1"/>
</dbReference>
<dbReference type="RefSeq" id="WP_103973538.1">
    <property type="nucleotide sequence ID" value="NZ_PGFZ01000001.1"/>
</dbReference>
<name>A0A2S5CTD7_9GAMM</name>
<evidence type="ECO:0000313" key="3">
    <source>
        <dbReference type="EMBL" id="POZ54046.1"/>
    </source>
</evidence>
<sequence length="361" mass="38903">MTPFTGSYPADDVQFLLKPMAISDTPVAVKEALIQSGQKHYSQMLSHESVPSESYLQLFHQALAANKQRVAADIIRLSAGIVATRPHGVTLVSLARAGTPIGVLLKRVLQRYYGIGAAHYSISIIRDVGIDQNALRHILQHHAPETIVFVDGWTGKGVIARQLAASLAAFAVSDGVNIPAELYVLADLSGSAAVAASAEDYLIPSCILNATVSGLVSRSVYDPHTAGLGDFHGCLYYQEFAPHDLSGYFIDTILDSVGEQWPSAITPFSPPPQLVGQAVAQALLKALAERYQVSQANYIKPGIGEATRVLLRREARLLLLQDNSAEATLHLRWLAQARAIPVVVCNDLPYRAVALIKEIAL</sequence>
<dbReference type="GO" id="GO:0008233">
    <property type="term" value="F:peptidase activity"/>
    <property type="evidence" value="ECO:0007669"/>
    <property type="project" value="UniProtKB-KW"/>
</dbReference>